<reference evidence="2 3" key="1">
    <citation type="submission" date="2021-04" db="EMBL/GenBank/DDBJ databases">
        <authorList>
            <person name="Bliznina A."/>
        </authorList>
    </citation>
    <scope>NUCLEOTIDE SEQUENCE [LARGE SCALE GENOMIC DNA]</scope>
</reference>
<gene>
    <name evidence="2" type="ORF">OKIOD_LOCUS17018</name>
</gene>
<organism evidence="2 3">
    <name type="scientific">Oikopleura dioica</name>
    <name type="common">Tunicate</name>
    <dbReference type="NCBI Taxonomy" id="34765"/>
    <lineage>
        <taxon>Eukaryota</taxon>
        <taxon>Metazoa</taxon>
        <taxon>Chordata</taxon>
        <taxon>Tunicata</taxon>
        <taxon>Appendicularia</taxon>
        <taxon>Copelata</taxon>
        <taxon>Oikopleuridae</taxon>
        <taxon>Oikopleura</taxon>
    </lineage>
</organism>
<evidence type="ECO:0000256" key="1">
    <source>
        <dbReference type="SAM" id="MobiDB-lite"/>
    </source>
</evidence>
<accession>A0ABN7T9N3</accession>
<name>A0ABN7T9N3_OIKDI</name>
<sequence>MQPKTSETSKGFYHSFAELIESRSGIEDFLNFLSSSDSSSSSSSSSTESSEGYHLLKLWLTIRGYRAEFSRKASQDVPPKFLKWNIKCCNKIALSYAKQINNFPSTSNQLTSLRKTTTSTIEKVEEMRVKANLVKSTMITLMAEIESQLKLKHFLSFVKARKPANDRVPEILSLNSMFPTDSDTNSSSKKLTPRPVKEAEIATKRPDIFAERLIEKLNRLVSESTEVVPTVLKPKSSPKWKLPVSKDSYNTKVGDWLERNHTSSPQLDINTKRVSIIKPDAKAAVLPPPPKQHTRPTRHVGSSVLSSDSGLDSLKVDHRACENSDEINAIKRRLISDLESQQEKPPNQPPKQTKVIYHYKNETFVIRIEEATLAHLMKKFHDQKIAKESKFFIKQNDGAWAEQSYLHQKLATENDLVEARVV</sequence>
<dbReference type="Proteomes" id="UP001158576">
    <property type="component" value="Chromosome 2"/>
</dbReference>
<keyword evidence="3" id="KW-1185">Reference proteome</keyword>
<evidence type="ECO:0000313" key="2">
    <source>
        <dbReference type="EMBL" id="CAG5114189.1"/>
    </source>
</evidence>
<dbReference type="EMBL" id="OU015567">
    <property type="protein sequence ID" value="CAG5114189.1"/>
    <property type="molecule type" value="Genomic_DNA"/>
</dbReference>
<evidence type="ECO:0000313" key="3">
    <source>
        <dbReference type="Proteomes" id="UP001158576"/>
    </source>
</evidence>
<feature type="region of interest" description="Disordered" evidence="1">
    <location>
        <begin position="282"/>
        <end position="308"/>
    </location>
</feature>
<protein>
    <submittedName>
        <fullName evidence="2">Oidioi.mRNA.OKI2018_I69.chr2.g8253.t1.cds</fullName>
    </submittedName>
</protein>
<proteinExistence type="predicted"/>